<evidence type="ECO:0000256" key="1">
    <source>
        <dbReference type="SAM" id="MobiDB-lite"/>
    </source>
</evidence>
<evidence type="ECO:0000313" key="2">
    <source>
        <dbReference type="EMBL" id="KNC34850.1"/>
    </source>
</evidence>
<accession>A0A0L0CR54</accession>
<feature type="compositionally biased region" description="Acidic residues" evidence="1">
    <location>
        <begin position="94"/>
        <end position="104"/>
    </location>
</feature>
<proteinExistence type="predicted"/>
<organism evidence="2 3">
    <name type="scientific">Lucilia cuprina</name>
    <name type="common">Green bottle fly</name>
    <name type="synonym">Australian sheep blowfly</name>
    <dbReference type="NCBI Taxonomy" id="7375"/>
    <lineage>
        <taxon>Eukaryota</taxon>
        <taxon>Metazoa</taxon>
        <taxon>Ecdysozoa</taxon>
        <taxon>Arthropoda</taxon>
        <taxon>Hexapoda</taxon>
        <taxon>Insecta</taxon>
        <taxon>Pterygota</taxon>
        <taxon>Neoptera</taxon>
        <taxon>Endopterygota</taxon>
        <taxon>Diptera</taxon>
        <taxon>Brachycera</taxon>
        <taxon>Muscomorpha</taxon>
        <taxon>Oestroidea</taxon>
        <taxon>Calliphoridae</taxon>
        <taxon>Luciliinae</taxon>
        <taxon>Lucilia</taxon>
    </lineage>
</organism>
<feature type="compositionally biased region" description="Basic residues" evidence="1">
    <location>
        <begin position="80"/>
        <end position="89"/>
    </location>
</feature>
<dbReference type="OMA" id="CTLETWI"/>
<name>A0A0L0CR54_LUCCU</name>
<feature type="compositionally biased region" description="Basic and acidic residues" evidence="1">
    <location>
        <begin position="70"/>
        <end position="79"/>
    </location>
</feature>
<comment type="caution">
    <text evidence="2">The sequence shown here is derived from an EMBL/GenBank/DDBJ whole genome shotgun (WGS) entry which is preliminary data.</text>
</comment>
<sequence>MSHLLKRTKKSCIKLIRKLSTKQIFLKRLEEEDISTDIEPSVEATEKPNNQNSNTTPKNAVTRSYQRQSSKKEAKDSPKHKQNKNGKTLKHLDEDDDEEDETPDTDILQSLTSKLFLTADGYEFQRLEQLRSDTASEIIPFDANYTNTNNNIKKPPSSFADDINLEVVFEKVKYKEDVRYFRHTPSTASLDNYFINDQELNLITSNNTHTSNCPNGNSGNNNINNNISNNNHNHNNNNNSNAINLNNPIFTNRGLEMTHHNYFNSQHNHHHHLNNHLLPVNVSLGCKSDGNYHQFIIGQERDCFYKLTPVVKWDINGNSLEDDMDNFHCFSINSNNSPAKSSLRSSSTTLETWLEDE</sequence>
<dbReference type="EMBL" id="JRES01000023">
    <property type="protein sequence ID" value="KNC34850.1"/>
    <property type="molecule type" value="Genomic_DNA"/>
</dbReference>
<gene>
    <name evidence="2" type="ORF">FF38_10961</name>
</gene>
<evidence type="ECO:0000313" key="3">
    <source>
        <dbReference type="Proteomes" id="UP000037069"/>
    </source>
</evidence>
<protein>
    <submittedName>
        <fullName evidence="2">Uncharacterized protein</fullName>
    </submittedName>
</protein>
<feature type="compositionally biased region" description="Polar residues" evidence="1">
    <location>
        <begin position="47"/>
        <end position="68"/>
    </location>
</feature>
<dbReference type="OrthoDB" id="8034177at2759"/>
<feature type="region of interest" description="Disordered" evidence="1">
    <location>
        <begin position="35"/>
        <end position="106"/>
    </location>
</feature>
<keyword evidence="3" id="KW-1185">Reference proteome</keyword>
<reference evidence="2 3" key="1">
    <citation type="journal article" date="2015" name="Nat. Commun.">
        <title>Lucilia cuprina genome unlocks parasitic fly biology to underpin future interventions.</title>
        <authorList>
            <person name="Anstead C.A."/>
            <person name="Korhonen P.K."/>
            <person name="Young N.D."/>
            <person name="Hall R.S."/>
            <person name="Jex A.R."/>
            <person name="Murali S.C."/>
            <person name="Hughes D.S."/>
            <person name="Lee S.F."/>
            <person name="Perry T."/>
            <person name="Stroehlein A.J."/>
            <person name="Ansell B.R."/>
            <person name="Breugelmans B."/>
            <person name="Hofmann A."/>
            <person name="Qu J."/>
            <person name="Dugan S."/>
            <person name="Lee S.L."/>
            <person name="Chao H."/>
            <person name="Dinh H."/>
            <person name="Han Y."/>
            <person name="Doddapaneni H.V."/>
            <person name="Worley K.C."/>
            <person name="Muzny D.M."/>
            <person name="Ioannidis P."/>
            <person name="Waterhouse R.M."/>
            <person name="Zdobnov E.M."/>
            <person name="James P.J."/>
            <person name="Bagnall N.H."/>
            <person name="Kotze A.C."/>
            <person name="Gibbs R.A."/>
            <person name="Richards S."/>
            <person name="Batterham P."/>
            <person name="Gasser R.B."/>
        </authorList>
    </citation>
    <scope>NUCLEOTIDE SEQUENCE [LARGE SCALE GENOMIC DNA]</scope>
    <source>
        <strain evidence="2 3">LS</strain>
        <tissue evidence="2">Full body</tissue>
    </source>
</reference>
<dbReference type="Proteomes" id="UP000037069">
    <property type="component" value="Unassembled WGS sequence"/>
</dbReference>
<dbReference type="AlphaFoldDB" id="A0A0L0CR54"/>